<proteinExistence type="predicted"/>
<feature type="domain" description="DSBA-like thioredoxin" evidence="2">
    <location>
        <begin position="2"/>
        <end position="205"/>
    </location>
</feature>
<reference evidence="3 4" key="1">
    <citation type="submission" date="2022-04" db="EMBL/GenBank/DDBJ databases">
        <title>Gracilibacillus sp. isolated from saltern.</title>
        <authorList>
            <person name="Won M."/>
            <person name="Lee C.-M."/>
            <person name="Woen H.-Y."/>
            <person name="Kwon S.-W."/>
        </authorList>
    </citation>
    <scope>NUCLEOTIDE SEQUENCE [LARGE SCALE GENOMIC DNA]</scope>
    <source>
        <strain evidence="3 4">SSWR10-1</strain>
    </source>
</reference>
<dbReference type="Gene3D" id="3.40.30.10">
    <property type="entry name" value="Glutaredoxin"/>
    <property type="match status" value="1"/>
</dbReference>
<evidence type="ECO:0000313" key="3">
    <source>
        <dbReference type="EMBL" id="UOQ47046.1"/>
    </source>
</evidence>
<dbReference type="CDD" id="cd03024">
    <property type="entry name" value="DsbA_FrnE"/>
    <property type="match status" value="1"/>
</dbReference>
<sequence>MQIEIWSDFVCPFCYIGKKRLEQAIERFPHPIDVTIDYKSFELDPDTPKYAGGNIHEMLAKKYNMSLDQAKQANQQIGEQAKAVGLDFVFDTMKPGNTFDAHRISKYAATIDREAEYVDTMLYNYFTLSKNLSDKETLLAITDELAFNHDEVAAILEDEASYANDVRNDEETARSLGVTGVPFFVFNKKYAISGAQPIETFMQAIEKVMEEEKKQPFESLNTEQGSYCDGDGCK</sequence>
<dbReference type="EMBL" id="CP095072">
    <property type="protein sequence ID" value="UOQ47046.1"/>
    <property type="molecule type" value="Genomic_DNA"/>
</dbReference>
<organism evidence="3 4">
    <name type="scientific">Gracilibacillus caseinilyticus</name>
    <dbReference type="NCBI Taxonomy" id="2932256"/>
    <lineage>
        <taxon>Bacteria</taxon>
        <taxon>Bacillati</taxon>
        <taxon>Bacillota</taxon>
        <taxon>Bacilli</taxon>
        <taxon>Bacillales</taxon>
        <taxon>Bacillaceae</taxon>
        <taxon>Gracilibacillus</taxon>
    </lineage>
</organism>
<dbReference type="Proteomes" id="UP000831782">
    <property type="component" value="Chromosome"/>
</dbReference>
<accession>A0ABY4ERJ3</accession>
<dbReference type="RefSeq" id="WP_244715785.1">
    <property type="nucleotide sequence ID" value="NZ_CP095072.1"/>
</dbReference>
<dbReference type="Pfam" id="PF01323">
    <property type="entry name" value="DSBA"/>
    <property type="match status" value="1"/>
</dbReference>
<dbReference type="PANTHER" id="PTHR13887:SF41">
    <property type="entry name" value="THIOREDOXIN SUPERFAMILY PROTEIN"/>
    <property type="match status" value="1"/>
</dbReference>
<protein>
    <submittedName>
        <fullName evidence="3">DsbA family oxidoreductase</fullName>
    </submittedName>
</protein>
<dbReference type="PANTHER" id="PTHR13887">
    <property type="entry name" value="GLUTATHIONE S-TRANSFERASE KAPPA"/>
    <property type="match status" value="1"/>
</dbReference>
<name>A0ABY4ERJ3_9BACI</name>
<gene>
    <name evidence="3" type="ORF">MUN88_13240</name>
</gene>
<evidence type="ECO:0000313" key="4">
    <source>
        <dbReference type="Proteomes" id="UP000831782"/>
    </source>
</evidence>
<feature type="region of interest" description="Disordered" evidence="1">
    <location>
        <begin position="212"/>
        <end position="234"/>
    </location>
</feature>
<evidence type="ECO:0000256" key="1">
    <source>
        <dbReference type="SAM" id="MobiDB-lite"/>
    </source>
</evidence>
<evidence type="ECO:0000259" key="2">
    <source>
        <dbReference type="Pfam" id="PF01323"/>
    </source>
</evidence>
<keyword evidence="4" id="KW-1185">Reference proteome</keyword>
<dbReference type="SUPFAM" id="SSF52833">
    <property type="entry name" value="Thioredoxin-like"/>
    <property type="match status" value="1"/>
</dbReference>
<dbReference type="InterPro" id="IPR001853">
    <property type="entry name" value="DSBA-like_thioredoxin_dom"/>
</dbReference>
<dbReference type="InterPro" id="IPR036249">
    <property type="entry name" value="Thioredoxin-like_sf"/>
</dbReference>